<evidence type="ECO:0000256" key="1">
    <source>
        <dbReference type="SAM" id="MobiDB-lite"/>
    </source>
</evidence>
<feature type="region of interest" description="Disordered" evidence="1">
    <location>
        <begin position="14"/>
        <end position="38"/>
    </location>
</feature>
<comment type="caution">
    <text evidence="2">The sequence shown here is derived from an EMBL/GenBank/DDBJ whole genome shotgun (WGS) entry which is preliminary data.</text>
</comment>
<gene>
    <name evidence="2" type="ORF">S01H1_02868</name>
</gene>
<protein>
    <submittedName>
        <fullName evidence="2">Uncharacterized protein</fullName>
    </submittedName>
</protein>
<dbReference type="AlphaFoldDB" id="X0RTL0"/>
<proteinExistence type="predicted"/>
<accession>X0RTL0</accession>
<sequence length="38" mass="4395">EKRVKDVEGLLEAVEERKKEEDEDTSDDRDAAEMNGEE</sequence>
<organism evidence="2">
    <name type="scientific">marine sediment metagenome</name>
    <dbReference type="NCBI Taxonomy" id="412755"/>
    <lineage>
        <taxon>unclassified sequences</taxon>
        <taxon>metagenomes</taxon>
        <taxon>ecological metagenomes</taxon>
    </lineage>
</organism>
<dbReference type="EMBL" id="BARS01001464">
    <property type="protein sequence ID" value="GAF72179.1"/>
    <property type="molecule type" value="Genomic_DNA"/>
</dbReference>
<evidence type="ECO:0000313" key="2">
    <source>
        <dbReference type="EMBL" id="GAF72179.1"/>
    </source>
</evidence>
<reference evidence="2" key="1">
    <citation type="journal article" date="2014" name="Front. Microbiol.">
        <title>High frequency of phylogenetically diverse reductive dehalogenase-homologous genes in deep subseafloor sedimentary metagenomes.</title>
        <authorList>
            <person name="Kawai M."/>
            <person name="Futagami T."/>
            <person name="Toyoda A."/>
            <person name="Takaki Y."/>
            <person name="Nishi S."/>
            <person name="Hori S."/>
            <person name="Arai W."/>
            <person name="Tsubouchi T."/>
            <person name="Morono Y."/>
            <person name="Uchiyama I."/>
            <person name="Ito T."/>
            <person name="Fujiyama A."/>
            <person name="Inagaki F."/>
            <person name="Takami H."/>
        </authorList>
    </citation>
    <scope>NUCLEOTIDE SEQUENCE</scope>
    <source>
        <strain evidence="2">Expedition CK06-06</strain>
    </source>
</reference>
<name>X0RTL0_9ZZZZ</name>
<feature type="non-terminal residue" evidence="2">
    <location>
        <position position="1"/>
    </location>
</feature>